<proteinExistence type="predicted"/>
<evidence type="ECO:0000313" key="2">
    <source>
        <dbReference type="EMBL" id="KTB39359.1"/>
    </source>
</evidence>
<dbReference type="Proteomes" id="UP000054988">
    <property type="component" value="Unassembled WGS sequence"/>
</dbReference>
<dbReference type="EMBL" id="LATX01001685">
    <property type="protein sequence ID" value="KTB39359.1"/>
    <property type="molecule type" value="Genomic_DNA"/>
</dbReference>
<dbReference type="AlphaFoldDB" id="A0A0W0FSJ9"/>
<protein>
    <submittedName>
        <fullName evidence="2">Uncharacterized protein</fullName>
    </submittedName>
</protein>
<comment type="caution">
    <text evidence="2">The sequence shown here is derived from an EMBL/GenBank/DDBJ whole genome shotgun (WGS) entry which is preliminary data.</text>
</comment>
<evidence type="ECO:0000256" key="1">
    <source>
        <dbReference type="SAM" id="Coils"/>
    </source>
</evidence>
<keyword evidence="1" id="KW-0175">Coiled coil</keyword>
<name>A0A0W0FSJ9_MONRR</name>
<organism evidence="2 3">
    <name type="scientific">Moniliophthora roreri</name>
    <name type="common">Frosty pod rot fungus</name>
    <name type="synonym">Monilia roreri</name>
    <dbReference type="NCBI Taxonomy" id="221103"/>
    <lineage>
        <taxon>Eukaryota</taxon>
        <taxon>Fungi</taxon>
        <taxon>Dikarya</taxon>
        <taxon>Basidiomycota</taxon>
        <taxon>Agaricomycotina</taxon>
        <taxon>Agaricomycetes</taxon>
        <taxon>Agaricomycetidae</taxon>
        <taxon>Agaricales</taxon>
        <taxon>Marasmiineae</taxon>
        <taxon>Marasmiaceae</taxon>
        <taxon>Moniliophthora</taxon>
    </lineage>
</organism>
<reference evidence="2 3" key="1">
    <citation type="submission" date="2015-12" db="EMBL/GenBank/DDBJ databases">
        <title>Draft genome sequence of Moniliophthora roreri, the causal agent of frosty pod rot of cacao.</title>
        <authorList>
            <person name="Aime M.C."/>
            <person name="Diaz-Valderrama J.R."/>
            <person name="Kijpornyongpan T."/>
            <person name="Phillips-Mora W."/>
        </authorList>
    </citation>
    <scope>NUCLEOTIDE SEQUENCE [LARGE SCALE GENOMIC DNA]</scope>
    <source>
        <strain evidence="2 3">MCA 2952</strain>
    </source>
</reference>
<gene>
    <name evidence="2" type="ORF">WG66_8064</name>
</gene>
<evidence type="ECO:0000313" key="3">
    <source>
        <dbReference type="Proteomes" id="UP000054988"/>
    </source>
</evidence>
<accession>A0A0W0FSJ9</accession>
<feature type="coiled-coil region" evidence="1">
    <location>
        <begin position="85"/>
        <end position="119"/>
    </location>
</feature>
<sequence>MTPLHNTPTLEQPKAWPQTAIMIPPFDCQLHARNQADQARDLSLGLSLILPTPCNTQANHLPPTMNQALDLEDLDIREQLATKNLTQINTSLDRLQAQNQQDQRDVMRISRELEQIAEEGREAIEIEPAMRHATLEEVSKDENVEEEPKILQINLNHLQQLHNRKLKGKGKAPVNNITSDDELVQTFIEDIVKMTGNDTTDNNTLLLLPNLVTQPPLTPA</sequence>